<sequence>MSPVTTRSANCSQCTPCPPTQQLGSKEPRPFSQPIVESEVLQLLGPEPNKVLIELLRNQVIKRIEAEHQWRLRDMQAFASTLSDPIEAKLNEARVHQWSYTLIIQWCQVMKAYREDPQDPSFMLTFLRQLDQSFAQVVTNQAMEGCASTGGSTTDTETRPQVPKSSGTQIPSKKGFAGQQTPKEGYSPQALQALAPRNAMEGFEMHAAVNVFGDKATIININSRGQATNAAPVPDWPLPGSSNSGGSGSQADPVPAGPSHSGGGFGALAPTQVGAPHAGEFFASSDSEPLKKPQSSFLKRLVRQLIWQ</sequence>
<keyword evidence="3" id="KW-1185">Reference proteome</keyword>
<reference evidence="2 3" key="1">
    <citation type="journal article" date="2018" name="IMA Fungus">
        <title>IMA Genome-F 9: Draft genome sequence of Annulohypoxylon stygium, Aspergillus mulundensis, Berkeleyomyces basicola (syn. Thielaviopsis basicola), Ceratocystis smalleyi, two Cercospora beticola strains, Coleophoma cylindrospora, Fusarium fracticaudum, Phialophora cf. hyalina, and Morchella septimelata.</title>
        <authorList>
            <person name="Wingfield B.D."/>
            <person name="Bills G.F."/>
            <person name="Dong Y."/>
            <person name="Huang W."/>
            <person name="Nel W.J."/>
            <person name="Swalarsk-Parry B.S."/>
            <person name="Vaghefi N."/>
            <person name="Wilken P.M."/>
            <person name="An Z."/>
            <person name="de Beer Z.W."/>
            <person name="De Vos L."/>
            <person name="Chen L."/>
            <person name="Duong T.A."/>
            <person name="Gao Y."/>
            <person name="Hammerbacher A."/>
            <person name="Kikkert J.R."/>
            <person name="Li Y."/>
            <person name="Li H."/>
            <person name="Li K."/>
            <person name="Li Q."/>
            <person name="Liu X."/>
            <person name="Ma X."/>
            <person name="Naidoo K."/>
            <person name="Pethybridge S.J."/>
            <person name="Sun J."/>
            <person name="Steenkamp E.T."/>
            <person name="van der Nest M.A."/>
            <person name="van Wyk S."/>
            <person name="Wingfield M.J."/>
            <person name="Xiong C."/>
            <person name="Yue Q."/>
            <person name="Zhang X."/>
        </authorList>
    </citation>
    <scope>NUCLEOTIDE SEQUENCE [LARGE SCALE GENOMIC DNA]</scope>
    <source>
        <strain evidence="2 3">BP 5553</strain>
    </source>
</reference>
<feature type="region of interest" description="Disordered" evidence="1">
    <location>
        <begin position="228"/>
        <end position="272"/>
    </location>
</feature>
<feature type="region of interest" description="Disordered" evidence="1">
    <location>
        <begin position="146"/>
        <end position="185"/>
    </location>
</feature>
<dbReference type="EMBL" id="NPIC01000011">
    <property type="protein sequence ID" value="RDL31994.1"/>
    <property type="molecule type" value="Genomic_DNA"/>
</dbReference>
<evidence type="ECO:0000313" key="3">
    <source>
        <dbReference type="Proteomes" id="UP000254866"/>
    </source>
</evidence>
<evidence type="ECO:0000256" key="1">
    <source>
        <dbReference type="SAM" id="MobiDB-lite"/>
    </source>
</evidence>
<gene>
    <name evidence="2" type="ORF">BP5553_09396</name>
</gene>
<feature type="region of interest" description="Disordered" evidence="1">
    <location>
        <begin position="1"/>
        <end position="29"/>
    </location>
</feature>
<feature type="compositionally biased region" description="Polar residues" evidence="1">
    <location>
        <begin position="1"/>
        <end position="24"/>
    </location>
</feature>
<name>A0A370TCN8_9HELO</name>
<evidence type="ECO:0000313" key="2">
    <source>
        <dbReference type="EMBL" id="RDL31994.1"/>
    </source>
</evidence>
<dbReference type="AlphaFoldDB" id="A0A370TCN8"/>
<dbReference type="Proteomes" id="UP000254866">
    <property type="component" value="Unassembled WGS sequence"/>
</dbReference>
<accession>A0A370TCN8</accession>
<dbReference type="RefSeq" id="XP_031865926.1">
    <property type="nucleotide sequence ID" value="XM_032018019.1"/>
</dbReference>
<proteinExistence type="predicted"/>
<comment type="caution">
    <text evidence="2">The sequence shown here is derived from an EMBL/GenBank/DDBJ whole genome shotgun (WGS) entry which is preliminary data.</text>
</comment>
<protein>
    <submittedName>
        <fullName evidence="2">Uncharacterized protein</fullName>
    </submittedName>
</protein>
<organism evidence="2 3">
    <name type="scientific">Venustampulla echinocandica</name>
    <dbReference type="NCBI Taxonomy" id="2656787"/>
    <lineage>
        <taxon>Eukaryota</taxon>
        <taxon>Fungi</taxon>
        <taxon>Dikarya</taxon>
        <taxon>Ascomycota</taxon>
        <taxon>Pezizomycotina</taxon>
        <taxon>Leotiomycetes</taxon>
        <taxon>Helotiales</taxon>
        <taxon>Pleuroascaceae</taxon>
        <taxon>Venustampulla</taxon>
    </lineage>
</organism>
<dbReference type="GeneID" id="43602245"/>